<dbReference type="PANTHER" id="PTHR23019:SF0">
    <property type="entry name" value="NUCLEAR PORE MEMBRANE GLYCOPROTEIN 210"/>
    <property type="match status" value="1"/>
</dbReference>
<dbReference type="EMBL" id="JAKROA010000002">
    <property type="protein sequence ID" value="KAL5110222.1"/>
    <property type="molecule type" value="Genomic_DNA"/>
</dbReference>
<keyword evidence="2" id="KW-0812">Transmembrane</keyword>
<evidence type="ECO:0008006" key="5">
    <source>
        <dbReference type="Google" id="ProtNLM"/>
    </source>
</evidence>
<sequence length="1343" mass="143239">MAPKVTIEPLNDFQLLLHSKAFASVHLSHGSGFFHFGILSYESTPKLPSEPCLSVLPSSRQEGDGQKSQRDFILSPKCRGKVTIRATDLCFPARPIFLENDGLKHWRIGPSFDDRVVSIVGLGSLRLYAPSQIELLSKAHAYVRAFDTEGNVLPAQFVNLLELQVISGGHPSENSPVMTATCPDSPPGSNSLGLPSKGLLGTQLWLSKPTAYFGDLPGLAKLNLCGQELGPSKLKVVSGSVTSNVEIVNVYAPLSLKPCNLNLLLGAAHQMVTTGGPSSSSVAFQVSPDYPGRPKLSVRQVFEEGDKSGILVRAELGRVGSATVLANATSPTGYVGLDTLDFDAWGLAPPPAILSSKASCRVNVVTLSGVRIGCPLPTPSHSGEGRILVASANGNSSVSGVPVWAEGVATIGENGVVVTPMGLADIRPPLHFSWRLSPPMPNSPAHLFHWLSHLNVEPDDTSLSSGIVVVGVAAGQVKLHLTVFTEGGLMTGQLTSPDPRGTSQPVKQLSAEITFSVVPRLILLNPFRQNPRILVSPNSRLQLNIPSHILADGGAQYSIKCPNDSPTDMLRVTPSGLLESGISGRCGAWSDWQPSQCRCQLRVEYQPTSASSAEHNERSCQSLALDVVVKAPLYTLACAQLGSYILPKGSSGLPFGGPYPIALSFHDELGETFDAVAEDLLSIRLRKHRSGLLDYSVKSGGSNSHSPVGRLLLRLIPPLHTNLSSLQAATTLELAHDPLPGTEEPATLAPVYLTIPFGSALDVHGILEFTVGQWACLPPLPQGDGVWSSSDPNLLWIDNQSKFMLPLRAGHVHLQFTPKTRTGVQTSLLGRLTLKNVCSKSSVYAQSKPSASLIMPVGLDLAQEVPIHFALAPVGSTANSSCASSVAWSALSEISPLTCSARLELGSTERHHTRWVSLPSWLRGFLLAERYDTALSLVVEPDLMAALSNPVVQSGDFHTQLIPSTLEEGTWTCVVRSGDPSDYSRLAVLPHGSRLVVEVKGNCGTASDGATKEVITRSELTLAPAFRVLVPLMHLRTLEPLVLTPRTPIANLLVFIPPATLTQMESGTNAEQALKARSQRPDLLAIASAPRPVYSASHVKAALEHVASEHGYSSEIGALYRNLSLMMENEAQASLEQAFGNGLIWTVGVKSLPTKAAVDMTVEVVLSLKVTGQHVSVPVHVQTRGLRSGELPGIDRSGENGETSYGSSRDTFWVGPSWFNLLLLIFLTILLLLASHVVTRSLSGSGLGGADEQKNLPPLSNTEDTSSRRSPRLWSQGYGLHGRGNFAPPVHVSPKFRTLADSVASSPFGDTFGPYNGEETGATSRLRGASSPSRLREAFDNSL</sequence>
<feature type="region of interest" description="Disordered" evidence="1">
    <location>
        <begin position="1244"/>
        <end position="1274"/>
    </location>
</feature>
<accession>A0ABR4QL05</accession>
<evidence type="ECO:0000313" key="4">
    <source>
        <dbReference type="Proteomes" id="UP001651158"/>
    </source>
</evidence>
<keyword evidence="2" id="KW-1133">Transmembrane helix</keyword>
<keyword evidence="4" id="KW-1185">Reference proteome</keyword>
<feature type="transmembrane region" description="Helical" evidence="2">
    <location>
        <begin position="1218"/>
        <end position="1238"/>
    </location>
</feature>
<comment type="caution">
    <text evidence="3">The sequence shown here is derived from an EMBL/GenBank/DDBJ whole genome shotgun (WGS) entry which is preliminary data.</text>
</comment>
<dbReference type="Proteomes" id="UP001651158">
    <property type="component" value="Unassembled WGS sequence"/>
</dbReference>
<feature type="region of interest" description="Disordered" evidence="1">
    <location>
        <begin position="1188"/>
        <end position="1207"/>
    </location>
</feature>
<evidence type="ECO:0000256" key="1">
    <source>
        <dbReference type="SAM" id="MobiDB-lite"/>
    </source>
</evidence>
<reference evidence="3 4" key="1">
    <citation type="journal article" date="2022" name="Front. Cell. Infect. Microbiol.">
        <title>The Genomes of Two Strains of Taenia crassiceps the Animal Model for the Study of Human Cysticercosis.</title>
        <authorList>
            <person name="Bobes R.J."/>
            <person name="Estrada K."/>
            <person name="Rios-Valencia D.G."/>
            <person name="Calderon-Gallegos A."/>
            <person name="de la Torre P."/>
            <person name="Carrero J.C."/>
            <person name="Sanchez-Flores A."/>
            <person name="Laclette J.P."/>
        </authorList>
    </citation>
    <scope>NUCLEOTIDE SEQUENCE [LARGE SCALE GENOMIC DNA]</scope>
    <source>
        <strain evidence="3">WFUcys</strain>
    </source>
</reference>
<feature type="region of interest" description="Disordered" evidence="1">
    <location>
        <begin position="1306"/>
        <end position="1343"/>
    </location>
</feature>
<evidence type="ECO:0000256" key="2">
    <source>
        <dbReference type="SAM" id="Phobius"/>
    </source>
</evidence>
<feature type="compositionally biased region" description="Basic and acidic residues" evidence="1">
    <location>
        <begin position="1334"/>
        <end position="1343"/>
    </location>
</feature>
<dbReference type="PANTHER" id="PTHR23019">
    <property type="entry name" value="NUCLEAR PORE MEMBRANE GLYCOPROTEIN GP210-RELATED"/>
    <property type="match status" value="1"/>
</dbReference>
<dbReference type="InterPro" id="IPR045197">
    <property type="entry name" value="NUP210-like"/>
</dbReference>
<keyword evidence="2" id="KW-0472">Membrane</keyword>
<gene>
    <name evidence="3" type="ORF">TcWFU_004264</name>
</gene>
<name>A0ABR4QL05_9CEST</name>
<organism evidence="3 4">
    <name type="scientific">Taenia crassiceps</name>
    <dbReference type="NCBI Taxonomy" id="6207"/>
    <lineage>
        <taxon>Eukaryota</taxon>
        <taxon>Metazoa</taxon>
        <taxon>Spiralia</taxon>
        <taxon>Lophotrochozoa</taxon>
        <taxon>Platyhelminthes</taxon>
        <taxon>Cestoda</taxon>
        <taxon>Eucestoda</taxon>
        <taxon>Cyclophyllidea</taxon>
        <taxon>Taeniidae</taxon>
        <taxon>Taenia</taxon>
    </lineage>
</organism>
<evidence type="ECO:0000313" key="3">
    <source>
        <dbReference type="EMBL" id="KAL5110222.1"/>
    </source>
</evidence>
<protein>
    <recommendedName>
        <fullName evidence="5">Transmembrane protein</fullName>
    </recommendedName>
</protein>
<proteinExistence type="predicted"/>